<reference evidence="2 3" key="1">
    <citation type="submission" date="2019-02" db="EMBL/GenBank/DDBJ databases">
        <title>Prokaryotic population dynamics and viral predation in marine succession experiment using metagenomics: the confinement effect.</title>
        <authorList>
            <person name="Haro-Moreno J.M."/>
            <person name="Rodriguez-Valera F."/>
            <person name="Lopez-Perez M."/>
        </authorList>
    </citation>
    <scope>NUCLEOTIDE SEQUENCE [LARGE SCALE GENOMIC DNA]</scope>
    <source>
        <strain evidence="2">MED-G166</strain>
    </source>
</reference>
<organism evidence="2 3">
    <name type="scientific">SAR86 cluster bacterium</name>
    <dbReference type="NCBI Taxonomy" id="2030880"/>
    <lineage>
        <taxon>Bacteria</taxon>
        <taxon>Pseudomonadati</taxon>
        <taxon>Pseudomonadota</taxon>
        <taxon>Gammaproteobacteria</taxon>
        <taxon>SAR86 cluster</taxon>
    </lineage>
</organism>
<evidence type="ECO:0000313" key="3">
    <source>
        <dbReference type="Proteomes" id="UP000320146"/>
    </source>
</evidence>
<keyword evidence="1" id="KW-1133">Transmembrane helix</keyword>
<comment type="caution">
    <text evidence="2">The sequence shown here is derived from an EMBL/GenBank/DDBJ whole genome shotgun (WGS) entry which is preliminary data.</text>
</comment>
<keyword evidence="1" id="KW-0812">Transmembrane</keyword>
<keyword evidence="1" id="KW-0472">Membrane</keyword>
<dbReference type="EMBL" id="SHBL01000017">
    <property type="protein sequence ID" value="RZO23998.1"/>
    <property type="molecule type" value="Genomic_DNA"/>
</dbReference>
<gene>
    <name evidence="2" type="ORF">EVA99_02585</name>
</gene>
<dbReference type="Proteomes" id="UP000320146">
    <property type="component" value="Unassembled WGS sequence"/>
</dbReference>
<name>A0A520MS16_9GAMM</name>
<sequence>MGIFVLGGIVFIVAFALFKVSAFRKTKSNETWLKITVVGLVDYVVLIAGTIGTGILFQTLYSLGHG</sequence>
<proteinExistence type="predicted"/>
<dbReference type="AlphaFoldDB" id="A0A520MS16"/>
<evidence type="ECO:0000256" key="1">
    <source>
        <dbReference type="SAM" id="Phobius"/>
    </source>
</evidence>
<evidence type="ECO:0000313" key="2">
    <source>
        <dbReference type="EMBL" id="RZO23998.1"/>
    </source>
</evidence>
<accession>A0A520MS16</accession>
<feature type="transmembrane region" description="Helical" evidence="1">
    <location>
        <begin position="32"/>
        <end position="57"/>
    </location>
</feature>
<protein>
    <submittedName>
        <fullName evidence="2">Uncharacterized protein</fullName>
    </submittedName>
</protein>